<dbReference type="Gene3D" id="3.30.2180.10">
    <property type="entry name" value="ATP12-like"/>
    <property type="match status" value="1"/>
</dbReference>
<dbReference type="Pfam" id="PF07542">
    <property type="entry name" value="ATP12"/>
    <property type="match status" value="1"/>
</dbReference>
<feature type="compositionally biased region" description="Basic and acidic residues" evidence="4">
    <location>
        <begin position="1"/>
        <end position="22"/>
    </location>
</feature>
<dbReference type="RefSeq" id="WP_261515936.1">
    <property type="nucleotide sequence ID" value="NZ_JAODNV010000012.1"/>
</dbReference>
<dbReference type="InterPro" id="IPR023335">
    <property type="entry name" value="ATP12_ortho_dom_sf"/>
</dbReference>
<evidence type="ECO:0000256" key="2">
    <source>
        <dbReference type="ARBA" id="ARBA00022946"/>
    </source>
</evidence>
<evidence type="ECO:0000256" key="4">
    <source>
        <dbReference type="SAM" id="MobiDB-lite"/>
    </source>
</evidence>
<dbReference type="Proteomes" id="UP001149009">
    <property type="component" value="Unassembled WGS sequence"/>
</dbReference>
<dbReference type="InterPro" id="IPR011419">
    <property type="entry name" value="ATP12_ATP_synth-F1-assembly"/>
</dbReference>
<evidence type="ECO:0000256" key="3">
    <source>
        <dbReference type="ARBA" id="ARBA00023186"/>
    </source>
</evidence>
<gene>
    <name evidence="5" type="ORF">NYR54_12175</name>
</gene>
<protein>
    <submittedName>
        <fullName evidence="5">ATPase</fullName>
    </submittedName>
</protein>
<dbReference type="SUPFAM" id="SSF160909">
    <property type="entry name" value="ATP12-like"/>
    <property type="match status" value="1"/>
</dbReference>
<comment type="similarity">
    <text evidence="1">Belongs to the ATP12 family.</text>
</comment>
<keyword evidence="6" id="KW-1185">Reference proteome</keyword>
<keyword evidence="3" id="KW-0143">Chaperone</keyword>
<keyword evidence="2" id="KW-0809">Transit peptide</keyword>
<dbReference type="AlphaFoldDB" id="A0A9X3B006"/>
<comment type="caution">
    <text evidence="5">The sequence shown here is derived from an EMBL/GenBank/DDBJ whole genome shotgun (WGS) entry which is preliminary data.</text>
</comment>
<evidence type="ECO:0000256" key="1">
    <source>
        <dbReference type="ARBA" id="ARBA00008231"/>
    </source>
</evidence>
<dbReference type="Gene3D" id="1.10.3580.10">
    <property type="entry name" value="ATP12 ATPase"/>
    <property type="match status" value="1"/>
</dbReference>
<dbReference type="PANTHER" id="PTHR21013:SF10">
    <property type="entry name" value="ATP SYNTHASE MITOCHONDRIAL F1 COMPLEX ASSEMBLY FACTOR 2"/>
    <property type="match status" value="1"/>
</dbReference>
<organism evidence="5 6">
    <name type="scientific">Chelativorans petroleitrophicus</name>
    <dbReference type="NCBI Taxonomy" id="2975484"/>
    <lineage>
        <taxon>Bacteria</taxon>
        <taxon>Pseudomonadati</taxon>
        <taxon>Pseudomonadota</taxon>
        <taxon>Alphaproteobacteria</taxon>
        <taxon>Hyphomicrobiales</taxon>
        <taxon>Phyllobacteriaceae</taxon>
        <taxon>Chelativorans</taxon>
    </lineage>
</organism>
<accession>A0A9X3B006</accession>
<dbReference type="EMBL" id="JAODNV010000012">
    <property type="protein sequence ID" value="MCT8991040.1"/>
    <property type="molecule type" value="Genomic_DNA"/>
</dbReference>
<dbReference type="InterPro" id="IPR042272">
    <property type="entry name" value="ATP12_ATP_synth-F1-assembly_N"/>
</dbReference>
<sequence length="266" mass="29293">MRDILNDLDHGRHHPSDLDPMRRAQKHMQTPRPKRFYTRVEVEGDGGTFRVLLDGRAVRTPAKAELLLPTERAAQLVAQEYEAQGEYIDPITMPVTRLVNTAIDGVASDPQAVAEDILRYASSDLLCYRADSPERLIALEAEAWDPVLEWAEGELGVRFMLAEGVMHVEQPRATIAAVGAYVRPRREPLRLAALHVMTTLTGSALLALAVEAGAVDADTAWKAAHVDEDWNIAQWGEDAEAADRRAARKRDMMGAVALLEAIGASE</sequence>
<evidence type="ECO:0000313" key="6">
    <source>
        <dbReference type="Proteomes" id="UP001149009"/>
    </source>
</evidence>
<reference evidence="5" key="1">
    <citation type="submission" date="2022-08" db="EMBL/GenBank/DDBJ databases">
        <title>Chelativorans sichuanense sp. nov., a paraffin oil-degrading bacterium isolated from a mixture of oil-based drill cuttings and paddy soil.</title>
        <authorList>
            <person name="Yu J."/>
            <person name="Liu H."/>
            <person name="Chen Q."/>
        </authorList>
    </citation>
    <scope>NUCLEOTIDE SEQUENCE</scope>
    <source>
        <strain evidence="5">SCAU 2101</strain>
    </source>
</reference>
<feature type="region of interest" description="Disordered" evidence="4">
    <location>
        <begin position="1"/>
        <end position="32"/>
    </location>
</feature>
<dbReference type="PANTHER" id="PTHR21013">
    <property type="entry name" value="ATP SYNTHASE MITOCHONDRIAL F1 COMPLEX ASSEMBLY FACTOR 2/ATP12 PROTEIN, MITOCHONDRIAL PRECURSOR"/>
    <property type="match status" value="1"/>
</dbReference>
<evidence type="ECO:0000313" key="5">
    <source>
        <dbReference type="EMBL" id="MCT8991040.1"/>
    </source>
</evidence>
<name>A0A9X3B006_9HYPH</name>
<dbReference type="GO" id="GO:0043461">
    <property type="term" value="P:proton-transporting ATP synthase complex assembly"/>
    <property type="evidence" value="ECO:0007669"/>
    <property type="project" value="InterPro"/>
</dbReference>
<proteinExistence type="inferred from homology"/>